<evidence type="ECO:0000256" key="3">
    <source>
        <dbReference type="ARBA" id="ARBA00022475"/>
    </source>
</evidence>
<feature type="transmembrane region" description="Helical" evidence="7">
    <location>
        <begin position="76"/>
        <end position="97"/>
    </location>
</feature>
<evidence type="ECO:0000256" key="2">
    <source>
        <dbReference type="ARBA" id="ARBA00010350"/>
    </source>
</evidence>
<evidence type="ECO:0000256" key="4">
    <source>
        <dbReference type="ARBA" id="ARBA00022692"/>
    </source>
</evidence>
<dbReference type="PANTHER" id="PTHR23291">
    <property type="entry name" value="BAX INHIBITOR-RELATED"/>
    <property type="match status" value="1"/>
</dbReference>
<reference evidence="8" key="1">
    <citation type="submission" date="2019-02" db="EMBL/GenBank/DDBJ databases">
        <authorList>
            <person name="Gruber-Vodicka R. H."/>
            <person name="Seah K. B. B."/>
        </authorList>
    </citation>
    <scope>NUCLEOTIDE SEQUENCE</scope>
    <source>
        <strain evidence="8">BECK_M6</strain>
    </source>
</reference>
<feature type="transmembrane region" description="Helical" evidence="7">
    <location>
        <begin position="194"/>
        <end position="221"/>
    </location>
</feature>
<keyword evidence="3" id="KW-1003">Cell membrane</keyword>
<gene>
    <name evidence="8" type="ORF">BECKLFY1418A_GA0070994_105116</name>
</gene>
<evidence type="ECO:0000256" key="1">
    <source>
        <dbReference type="ARBA" id="ARBA00004651"/>
    </source>
</evidence>
<name>A0A450USN0_9GAMM</name>
<proteinExistence type="inferred from homology"/>
<accession>A0A450USN0</accession>
<feature type="transmembrane region" description="Helical" evidence="7">
    <location>
        <begin position="53"/>
        <end position="69"/>
    </location>
</feature>
<feature type="transmembrane region" description="Helical" evidence="7">
    <location>
        <begin position="27"/>
        <end position="47"/>
    </location>
</feature>
<evidence type="ECO:0000256" key="6">
    <source>
        <dbReference type="ARBA" id="ARBA00023136"/>
    </source>
</evidence>
<protein>
    <recommendedName>
        <fullName evidence="9">Modulator of FtsH protease</fullName>
    </recommendedName>
</protein>
<dbReference type="CDD" id="cd10433">
    <property type="entry name" value="YccA_like"/>
    <property type="match status" value="1"/>
</dbReference>
<dbReference type="EMBL" id="CAADFH010000051">
    <property type="protein sequence ID" value="VFJ95574.1"/>
    <property type="molecule type" value="Genomic_DNA"/>
</dbReference>
<feature type="transmembrane region" description="Helical" evidence="7">
    <location>
        <begin position="109"/>
        <end position="130"/>
    </location>
</feature>
<keyword evidence="5 7" id="KW-1133">Transmembrane helix</keyword>
<sequence length="224" mass="23627">MSTQNYAVASSAETTTLVTNKLIRNTYTLLAMTLLFSAAMAGVSMALNLPHPGIIITLVGYFGLLFLTAKLQNSVWGLVSVFALTGFMGITLGPIIGMYLQAFSNGSQLVMMALGGTGAIFLGLSGYALTTRKDFSFMGGFLMVGILVAFLAGLGAAIFSLPGLSLAVSAMFVLLMSGLILWQTSNMVHGGETNYIMATVTLYVTIYNLFTALLHLLGVFAGED</sequence>
<feature type="transmembrane region" description="Helical" evidence="7">
    <location>
        <begin position="164"/>
        <end position="182"/>
    </location>
</feature>
<evidence type="ECO:0000313" key="8">
    <source>
        <dbReference type="EMBL" id="VFJ95574.1"/>
    </source>
</evidence>
<comment type="subcellular location">
    <subcellularLocation>
        <location evidence="1">Cell membrane</location>
        <topology evidence="1">Multi-pass membrane protein</topology>
    </subcellularLocation>
</comment>
<dbReference type="Pfam" id="PF01027">
    <property type="entry name" value="Bax1-I"/>
    <property type="match status" value="1"/>
</dbReference>
<organism evidence="8">
    <name type="scientific">Candidatus Kentrum sp. LFY</name>
    <dbReference type="NCBI Taxonomy" id="2126342"/>
    <lineage>
        <taxon>Bacteria</taxon>
        <taxon>Pseudomonadati</taxon>
        <taxon>Pseudomonadota</taxon>
        <taxon>Gammaproteobacteria</taxon>
        <taxon>Candidatus Kentrum</taxon>
    </lineage>
</organism>
<evidence type="ECO:0008006" key="9">
    <source>
        <dbReference type="Google" id="ProtNLM"/>
    </source>
</evidence>
<comment type="similarity">
    <text evidence="2 7">Belongs to the BI1 family.</text>
</comment>
<evidence type="ECO:0000256" key="5">
    <source>
        <dbReference type="ARBA" id="ARBA00022989"/>
    </source>
</evidence>
<feature type="transmembrane region" description="Helical" evidence="7">
    <location>
        <begin position="137"/>
        <end position="158"/>
    </location>
</feature>
<dbReference type="InterPro" id="IPR006214">
    <property type="entry name" value="Bax_inhibitor_1-related"/>
</dbReference>
<evidence type="ECO:0000256" key="7">
    <source>
        <dbReference type="RuleBase" id="RU004379"/>
    </source>
</evidence>
<dbReference type="PANTHER" id="PTHR23291:SF115">
    <property type="entry name" value="MODULATOR OF FTSH PROTEASE YCCA"/>
    <property type="match status" value="1"/>
</dbReference>
<dbReference type="AlphaFoldDB" id="A0A450USN0"/>
<keyword evidence="6 7" id="KW-0472">Membrane</keyword>
<dbReference type="GO" id="GO:0005886">
    <property type="term" value="C:plasma membrane"/>
    <property type="evidence" value="ECO:0007669"/>
    <property type="project" value="UniProtKB-SubCell"/>
</dbReference>
<keyword evidence="4 7" id="KW-0812">Transmembrane</keyword>